<protein>
    <recommendedName>
        <fullName evidence="1">Phosphodiester glycosidase domain-containing protein</fullName>
    </recommendedName>
</protein>
<dbReference type="EMBL" id="BAABRT010000012">
    <property type="protein sequence ID" value="GAA5525243.1"/>
    <property type="molecule type" value="Genomic_DNA"/>
</dbReference>
<dbReference type="Proteomes" id="UP001408594">
    <property type="component" value="Unassembled WGS sequence"/>
</dbReference>
<evidence type="ECO:0000313" key="3">
    <source>
        <dbReference type="Proteomes" id="UP001408594"/>
    </source>
</evidence>
<dbReference type="PANTHER" id="PTHR40446">
    <property type="entry name" value="N-ACETYLGLUCOSAMINE-1-PHOSPHODIESTER ALPHA-N-ACETYLGLUCOSAMINIDASE"/>
    <property type="match status" value="1"/>
</dbReference>
<keyword evidence="3" id="KW-1185">Reference proteome</keyword>
<feature type="domain" description="Phosphodiester glycosidase" evidence="1">
    <location>
        <begin position="17"/>
        <end position="221"/>
    </location>
</feature>
<gene>
    <name evidence="2" type="ORF">Maes01_01808</name>
</gene>
<dbReference type="Pfam" id="PF09992">
    <property type="entry name" value="NAGPA"/>
    <property type="match status" value="1"/>
</dbReference>
<proteinExistence type="predicted"/>
<dbReference type="InterPro" id="IPR018711">
    <property type="entry name" value="NAGPA"/>
</dbReference>
<reference evidence="2 3" key="1">
    <citation type="submission" date="2024-02" db="EMBL/GenBank/DDBJ databases">
        <title>Microbulbifer aestuariivivens NBRC 112533.</title>
        <authorList>
            <person name="Ichikawa N."/>
            <person name="Katano-Makiyama Y."/>
            <person name="Hidaka K."/>
        </authorList>
    </citation>
    <scope>NUCLEOTIDE SEQUENCE [LARGE SCALE GENOMIC DNA]</scope>
    <source>
        <strain evidence="2 3">NBRC 112533</strain>
    </source>
</reference>
<evidence type="ECO:0000313" key="2">
    <source>
        <dbReference type="EMBL" id="GAA5525243.1"/>
    </source>
</evidence>
<evidence type="ECO:0000259" key="1">
    <source>
        <dbReference type="Pfam" id="PF09992"/>
    </source>
</evidence>
<comment type="caution">
    <text evidence="2">The sequence shown here is derived from an EMBL/GenBank/DDBJ whole genome shotgun (WGS) entry which is preliminary data.</text>
</comment>
<accession>A0ABP9WPX3</accession>
<dbReference type="PANTHER" id="PTHR40446:SF2">
    <property type="entry name" value="N-ACETYLGLUCOSAMINE-1-PHOSPHODIESTER ALPHA-N-ACETYLGLUCOSAMINIDASE"/>
    <property type="match status" value="1"/>
</dbReference>
<sequence>MLSKMAKPMEEWAKTPGVIAVVNGGFFTGNTPLSLVAREGRLQAHNISAVTRAGRSYPVLRSAFWVDSKGNAQVGWIYHHAGEGQPRSYPQPLPYSSPAEVPLQAPKINSGIALKMDWGIGGGPRLLREGKASLTYQEEIFWGSGMRLDDKRPRTAICSANKQRIILYVTPSARLDELPDRLLELGCRDAINLDGGGSSSLYVNGESIHDQGRPVPAVIAVVLQH</sequence>
<organism evidence="2 3">
    <name type="scientific">Microbulbifer aestuariivivens</name>
    <dbReference type="NCBI Taxonomy" id="1908308"/>
    <lineage>
        <taxon>Bacteria</taxon>
        <taxon>Pseudomonadati</taxon>
        <taxon>Pseudomonadota</taxon>
        <taxon>Gammaproteobacteria</taxon>
        <taxon>Cellvibrionales</taxon>
        <taxon>Microbulbiferaceae</taxon>
        <taxon>Microbulbifer</taxon>
    </lineage>
</organism>
<name>A0ABP9WPX3_9GAMM</name>